<dbReference type="Proteomes" id="UP001145742">
    <property type="component" value="Unassembled WGS sequence"/>
</dbReference>
<sequence>MVKGFEGKLYEKQLRSFALFSPEEEETAGRPHCSYNFLVRIILVRTLQEGIGLDDFSTWTMGFECILGKFVNTELCGVANMLEGRDVIPSDLERLKGLVCANPIRLNKVMEEIILSAITWHMQDNRGFKPSKHGFTKGRSCLTNLISFYDKLNCLVDDGRTVDIVYLDFMMD</sequence>
<protein>
    <recommendedName>
        <fullName evidence="3">Rna-directed dna polymerase from mobile element jockey-like</fullName>
    </recommendedName>
</protein>
<accession>A0ABQ9CQ94</accession>
<reference evidence="1" key="1">
    <citation type="submission" date="2019-10" db="EMBL/GenBank/DDBJ databases">
        <authorList>
            <person name="Soares A.E.R."/>
            <person name="Aleixo A."/>
            <person name="Schneider P."/>
            <person name="Miyaki C.Y."/>
            <person name="Schneider M.P."/>
            <person name="Mello C."/>
            <person name="Vasconcelos A.T.R."/>
        </authorList>
    </citation>
    <scope>NUCLEOTIDE SEQUENCE</scope>
    <source>
        <tissue evidence="1">Muscle</tissue>
    </source>
</reference>
<keyword evidence="2" id="KW-1185">Reference proteome</keyword>
<evidence type="ECO:0000313" key="1">
    <source>
        <dbReference type="EMBL" id="KAJ7403663.1"/>
    </source>
</evidence>
<organism evidence="1 2">
    <name type="scientific">Willisornis vidua</name>
    <name type="common">Xingu scale-backed antbird</name>
    <dbReference type="NCBI Taxonomy" id="1566151"/>
    <lineage>
        <taxon>Eukaryota</taxon>
        <taxon>Metazoa</taxon>
        <taxon>Chordata</taxon>
        <taxon>Craniata</taxon>
        <taxon>Vertebrata</taxon>
        <taxon>Euteleostomi</taxon>
        <taxon>Archelosauria</taxon>
        <taxon>Archosauria</taxon>
        <taxon>Dinosauria</taxon>
        <taxon>Saurischia</taxon>
        <taxon>Theropoda</taxon>
        <taxon>Coelurosauria</taxon>
        <taxon>Aves</taxon>
        <taxon>Neognathae</taxon>
        <taxon>Neoaves</taxon>
        <taxon>Telluraves</taxon>
        <taxon>Australaves</taxon>
        <taxon>Passeriformes</taxon>
        <taxon>Thamnophilidae</taxon>
        <taxon>Willisornis</taxon>
    </lineage>
</organism>
<evidence type="ECO:0000313" key="2">
    <source>
        <dbReference type="Proteomes" id="UP001145742"/>
    </source>
</evidence>
<dbReference type="EMBL" id="WHWB01034823">
    <property type="protein sequence ID" value="KAJ7403663.1"/>
    <property type="molecule type" value="Genomic_DNA"/>
</dbReference>
<evidence type="ECO:0008006" key="3">
    <source>
        <dbReference type="Google" id="ProtNLM"/>
    </source>
</evidence>
<comment type="caution">
    <text evidence="1">The sequence shown here is derived from an EMBL/GenBank/DDBJ whole genome shotgun (WGS) entry which is preliminary data.</text>
</comment>
<gene>
    <name evidence="1" type="ORF">WISP_149736</name>
</gene>
<name>A0ABQ9CQ94_9PASS</name>
<proteinExistence type="predicted"/>